<keyword evidence="1" id="KW-0378">Hydrolase</keyword>
<name>A0A2V1J1N1_9BACT</name>
<dbReference type="RefSeq" id="WP_107035353.1">
    <property type="nucleotide sequence ID" value="NZ_CAOMDK010000026.1"/>
</dbReference>
<dbReference type="InterPro" id="IPR019057">
    <property type="entry name" value="Restrct_endonuc_II_Eco47II"/>
</dbReference>
<evidence type="ECO:0000313" key="2">
    <source>
        <dbReference type="Proteomes" id="UP000244925"/>
    </source>
</evidence>
<accession>A0A2V1J1N1</accession>
<gene>
    <name evidence="1" type="ORF">C5O25_03510</name>
</gene>
<dbReference type="GO" id="GO:0009036">
    <property type="term" value="F:type II site-specific deoxyribonuclease activity"/>
    <property type="evidence" value="ECO:0007669"/>
    <property type="project" value="InterPro"/>
</dbReference>
<dbReference type="GO" id="GO:0003677">
    <property type="term" value="F:DNA binding"/>
    <property type="evidence" value="ECO:0007669"/>
    <property type="project" value="InterPro"/>
</dbReference>
<dbReference type="GeneID" id="93425507"/>
<sequence>MPTVPHNYNLGFISNEDIYEHVKKTVEAYRREITLDQFNENIIDPIKLTFDAKVYGKTIQQAVEDECFRQIDKSNTNRIGYFHQNLFRYAGNGWVVPSAGFDVENDELHIYVEMKNKHNTMNSASSQKTYMKMQGKLLDDDEATCYLVEIISKRSRDDAWKVSLDGKPREHKKIRRMSIDKFYALVFGVEDAFFRLCAALPRIIEDVVNDNPALALKNTVYEELTKEHADILASLYILAFKTYEGFDKLNNK</sequence>
<dbReference type="Proteomes" id="UP000244925">
    <property type="component" value="Unassembled WGS sequence"/>
</dbReference>
<evidence type="ECO:0000313" key="1">
    <source>
        <dbReference type="EMBL" id="PWB08607.1"/>
    </source>
</evidence>
<dbReference type="Pfam" id="PF09553">
    <property type="entry name" value="RE_Eco47II"/>
    <property type="match status" value="1"/>
</dbReference>
<reference evidence="2" key="1">
    <citation type="submission" date="2018-02" db="EMBL/GenBank/DDBJ databases">
        <authorList>
            <person name="Clavel T."/>
            <person name="Strowig T."/>
        </authorList>
    </citation>
    <scope>NUCLEOTIDE SEQUENCE [LARGE SCALE GENOMIC DNA]</scope>
    <source>
        <strain evidence="2">DSM 100764</strain>
    </source>
</reference>
<comment type="caution">
    <text evidence="1">The sequence shown here is derived from an EMBL/GenBank/DDBJ whole genome shotgun (WGS) entry which is preliminary data.</text>
</comment>
<organism evidence="1 2">
    <name type="scientific">Paramuribaculum intestinale</name>
    <dbReference type="NCBI Taxonomy" id="2094151"/>
    <lineage>
        <taxon>Bacteria</taxon>
        <taxon>Pseudomonadati</taxon>
        <taxon>Bacteroidota</taxon>
        <taxon>Bacteroidia</taxon>
        <taxon>Bacteroidales</taxon>
        <taxon>Muribaculaceae</taxon>
        <taxon>Paramuribaculum</taxon>
    </lineage>
</organism>
<keyword evidence="1" id="KW-0540">Nuclease</keyword>
<keyword evidence="1" id="KW-0255">Endonuclease</keyword>
<protein>
    <submittedName>
        <fullName evidence="1">Eco47II family restriction endonuclease</fullName>
    </submittedName>
</protein>
<dbReference type="EMBL" id="PUBV01000005">
    <property type="protein sequence ID" value="PWB08607.1"/>
    <property type="molecule type" value="Genomic_DNA"/>
</dbReference>
<dbReference type="GO" id="GO:0009307">
    <property type="term" value="P:DNA restriction-modification system"/>
    <property type="evidence" value="ECO:0007669"/>
    <property type="project" value="InterPro"/>
</dbReference>
<dbReference type="AlphaFoldDB" id="A0A2V1J1N1"/>
<proteinExistence type="predicted"/>
<keyword evidence="2" id="KW-1185">Reference proteome</keyword>